<proteinExistence type="predicted"/>
<comment type="caution">
    <text evidence="1">The sequence shown here is derived from an EMBL/GenBank/DDBJ whole genome shotgun (WGS) entry which is preliminary data.</text>
</comment>
<reference evidence="1 2" key="1">
    <citation type="submission" date="2019-12" db="EMBL/GenBank/DDBJ databases">
        <title>Shewanella insulae sp. nov., isolated from a tidal flat.</title>
        <authorList>
            <person name="Yoon J.-H."/>
        </authorList>
    </citation>
    <scope>NUCLEOTIDE SEQUENCE [LARGE SCALE GENOMIC DNA]</scope>
    <source>
        <strain evidence="1 2">JBTF-M18</strain>
    </source>
</reference>
<sequence length="253" mass="28110">MASSACAEVGVRLEYGNPGDAAEQAVREELIASGVMKTGVAFINDHFKLAEPLVITLGGDDGPLFDGESPSIMIPYTFVDEVRHRFEQADYDKTGVMPEQATDDALLHTLFHEFAHALIYMYQLPILGKEEDAADALATVLLIEFFDDGQEIALSAADLFDLESDDRDVLKDEDFWDEHSLDDQRYFTTLCHVYGSAPNKYVAIVKEGLLGEERAELCIEEYAAISRSWLMLLEPYIKANETESSASRGGERP</sequence>
<evidence type="ECO:0000313" key="1">
    <source>
        <dbReference type="EMBL" id="MXR69939.1"/>
    </source>
</evidence>
<dbReference type="InterPro" id="IPR025644">
    <property type="entry name" value="DUF4344"/>
</dbReference>
<name>A0A6L7I041_9GAMM</name>
<dbReference type="EMBL" id="WRPA01000013">
    <property type="protein sequence ID" value="MXR69939.1"/>
    <property type="molecule type" value="Genomic_DNA"/>
</dbReference>
<organism evidence="1 2">
    <name type="scientific">Shewanella insulae</name>
    <dbReference type="NCBI Taxonomy" id="2681496"/>
    <lineage>
        <taxon>Bacteria</taxon>
        <taxon>Pseudomonadati</taxon>
        <taxon>Pseudomonadota</taxon>
        <taxon>Gammaproteobacteria</taxon>
        <taxon>Alteromonadales</taxon>
        <taxon>Shewanellaceae</taxon>
        <taxon>Shewanella</taxon>
    </lineage>
</organism>
<evidence type="ECO:0000313" key="2">
    <source>
        <dbReference type="Proteomes" id="UP000474778"/>
    </source>
</evidence>
<gene>
    <name evidence="1" type="ORF">GNT65_14850</name>
</gene>
<protein>
    <submittedName>
        <fullName evidence="1">Uncharacterized protein</fullName>
    </submittedName>
</protein>
<dbReference type="RefSeq" id="WP_160797535.1">
    <property type="nucleotide sequence ID" value="NZ_WRPA01000013.1"/>
</dbReference>
<dbReference type="Pfam" id="PF14247">
    <property type="entry name" value="DUF4344"/>
    <property type="match status" value="1"/>
</dbReference>
<dbReference type="AlphaFoldDB" id="A0A6L7I041"/>
<keyword evidence="2" id="KW-1185">Reference proteome</keyword>
<dbReference type="Proteomes" id="UP000474778">
    <property type="component" value="Unassembled WGS sequence"/>
</dbReference>
<accession>A0A6L7I041</accession>